<protein>
    <submittedName>
        <fullName evidence="2">Uncharacterized protein</fullName>
    </submittedName>
</protein>
<organism evidence="2 3">
    <name type="scientific">Dufourea novaeangliae</name>
    <name type="common">Sweat bee</name>
    <dbReference type="NCBI Taxonomy" id="178035"/>
    <lineage>
        <taxon>Eukaryota</taxon>
        <taxon>Metazoa</taxon>
        <taxon>Ecdysozoa</taxon>
        <taxon>Arthropoda</taxon>
        <taxon>Hexapoda</taxon>
        <taxon>Insecta</taxon>
        <taxon>Pterygota</taxon>
        <taxon>Neoptera</taxon>
        <taxon>Endopterygota</taxon>
        <taxon>Hymenoptera</taxon>
        <taxon>Apocrita</taxon>
        <taxon>Aculeata</taxon>
        <taxon>Apoidea</taxon>
        <taxon>Anthophila</taxon>
        <taxon>Halictidae</taxon>
        <taxon>Rophitinae</taxon>
        <taxon>Dufourea</taxon>
    </lineage>
</organism>
<dbReference type="Proteomes" id="UP000076502">
    <property type="component" value="Unassembled WGS sequence"/>
</dbReference>
<proteinExistence type="predicted"/>
<reference evidence="2 3" key="1">
    <citation type="submission" date="2015-07" db="EMBL/GenBank/DDBJ databases">
        <title>The genome of Dufourea novaeangliae.</title>
        <authorList>
            <person name="Pan H."/>
            <person name="Kapheim K."/>
        </authorList>
    </citation>
    <scope>NUCLEOTIDE SEQUENCE [LARGE SCALE GENOMIC DNA]</scope>
    <source>
        <strain evidence="2">0120121106</strain>
        <tissue evidence="2">Whole body</tissue>
    </source>
</reference>
<name>A0A154PMU7_DUFNO</name>
<evidence type="ECO:0000256" key="1">
    <source>
        <dbReference type="SAM" id="MobiDB-lite"/>
    </source>
</evidence>
<accession>A0A154PMU7</accession>
<keyword evidence="3" id="KW-1185">Reference proteome</keyword>
<feature type="compositionally biased region" description="Basic and acidic residues" evidence="1">
    <location>
        <begin position="49"/>
        <end position="62"/>
    </location>
</feature>
<feature type="region of interest" description="Disordered" evidence="1">
    <location>
        <begin position="49"/>
        <end position="81"/>
    </location>
</feature>
<gene>
    <name evidence="2" type="ORF">WN55_05462</name>
</gene>
<sequence>MHVMQRYEDCNFVLTQTVTTSSISCNVRKFILLPHLTLHDSLAYTSQREGRKRLEGDEEKKCCTHVLPPHSRRRIPHQQPH</sequence>
<evidence type="ECO:0000313" key="3">
    <source>
        <dbReference type="Proteomes" id="UP000076502"/>
    </source>
</evidence>
<dbReference type="EMBL" id="KQ434979">
    <property type="protein sequence ID" value="KZC13057.1"/>
    <property type="molecule type" value="Genomic_DNA"/>
</dbReference>
<evidence type="ECO:0000313" key="2">
    <source>
        <dbReference type="EMBL" id="KZC13057.1"/>
    </source>
</evidence>
<dbReference type="PROSITE" id="PS51257">
    <property type="entry name" value="PROKAR_LIPOPROTEIN"/>
    <property type="match status" value="1"/>
</dbReference>
<dbReference type="AlphaFoldDB" id="A0A154PMU7"/>
<feature type="compositionally biased region" description="Basic residues" evidence="1">
    <location>
        <begin position="70"/>
        <end position="81"/>
    </location>
</feature>